<dbReference type="Pfam" id="PF04255">
    <property type="entry name" value="DUF433"/>
    <property type="match status" value="1"/>
</dbReference>
<dbReference type="Gene3D" id="1.10.10.10">
    <property type="entry name" value="Winged helix-like DNA-binding domain superfamily/Winged helix DNA-binding domain"/>
    <property type="match status" value="1"/>
</dbReference>
<reference evidence="2 3" key="1">
    <citation type="submission" date="2018-03" db="EMBL/GenBank/DDBJ databases">
        <authorList>
            <person name="Gully D."/>
        </authorList>
    </citation>
    <scope>NUCLEOTIDE SEQUENCE [LARGE SCALE GENOMIC DNA]</scope>
    <source>
        <strain evidence="2">ORS3257</strain>
    </source>
</reference>
<accession>A0A2U3Q442</accession>
<organism evidence="2 3">
    <name type="scientific">Bradyrhizobium vignae</name>
    <dbReference type="NCBI Taxonomy" id="1549949"/>
    <lineage>
        <taxon>Bacteria</taxon>
        <taxon>Pseudomonadati</taxon>
        <taxon>Pseudomonadota</taxon>
        <taxon>Alphaproteobacteria</taxon>
        <taxon>Hyphomicrobiales</taxon>
        <taxon>Nitrobacteraceae</taxon>
        <taxon>Bradyrhizobium</taxon>
    </lineage>
</organism>
<dbReference type="Proteomes" id="UP000669317">
    <property type="component" value="Unassembled WGS sequence"/>
</dbReference>
<dbReference type="InterPro" id="IPR007367">
    <property type="entry name" value="DUF433"/>
</dbReference>
<reference evidence="1 4" key="2">
    <citation type="submission" date="2021-03" db="EMBL/GenBank/DDBJ databases">
        <title>Genome Sequence of Bradyrhizobium vignae strain ISRA400.</title>
        <authorList>
            <person name="Tisa L.S."/>
            <person name="Svistoonoff S."/>
            <person name="Hocher V."/>
            <person name="Fall S."/>
            <person name="Zaiya A."/>
            <person name="Naing D."/>
            <person name="Niang N."/>
            <person name="Diouf A."/>
            <person name="Dasylva M.C."/>
            <person name="Toure O."/>
            <person name="Gueye M."/>
            <person name="Gully D."/>
            <person name="Tisseyre P."/>
            <person name="Simpson S."/>
            <person name="Morris K."/>
            <person name="Thomas W.K."/>
        </authorList>
    </citation>
    <scope>NUCLEOTIDE SEQUENCE [LARGE SCALE GENOMIC DNA]</scope>
    <source>
        <strain evidence="1 4">ISRA400</strain>
    </source>
</reference>
<dbReference type="Proteomes" id="UP000246085">
    <property type="component" value="Chromosome BRAD3257"/>
</dbReference>
<dbReference type="KEGG" id="bvz:BRAD3257_5229"/>
<evidence type="ECO:0000313" key="4">
    <source>
        <dbReference type="Proteomes" id="UP000669317"/>
    </source>
</evidence>
<dbReference type="AlphaFoldDB" id="A0A2U3Q442"/>
<evidence type="ECO:0000313" key="3">
    <source>
        <dbReference type="Proteomes" id="UP000246085"/>
    </source>
</evidence>
<dbReference type="InterPro" id="IPR036388">
    <property type="entry name" value="WH-like_DNA-bd_sf"/>
</dbReference>
<dbReference type="PANTHER" id="PTHR34849">
    <property type="entry name" value="SSL5025 PROTEIN"/>
    <property type="match status" value="1"/>
</dbReference>
<dbReference type="PANTHER" id="PTHR34849:SF3">
    <property type="entry name" value="SSR2962 PROTEIN"/>
    <property type="match status" value="1"/>
</dbReference>
<keyword evidence="4" id="KW-1185">Reference proteome</keyword>
<dbReference type="SUPFAM" id="SSF46689">
    <property type="entry name" value="Homeodomain-like"/>
    <property type="match status" value="1"/>
</dbReference>
<gene>
    <name evidence="2" type="ORF">BRAD3257_5229</name>
    <name evidence="1" type="ORF">JWS04_02880</name>
</gene>
<evidence type="ECO:0000313" key="2">
    <source>
        <dbReference type="EMBL" id="SPP96185.1"/>
    </source>
</evidence>
<name>A0A2U3Q442_9BRAD</name>
<sequence>MTEHSRISLAPDVLAGKPVISGTRIAVEFIIGLMADGWSEADILANYPGLSREDILACLAYARDSLSAERVHPTAA</sequence>
<evidence type="ECO:0000313" key="1">
    <source>
        <dbReference type="EMBL" id="MBP0110059.1"/>
    </source>
</evidence>
<dbReference type="RefSeq" id="WP_122403824.1">
    <property type="nucleotide sequence ID" value="NZ_JAGIKT010000004.1"/>
</dbReference>
<protein>
    <submittedName>
        <fullName evidence="1">DUF433 domain-containing protein</fullName>
    </submittedName>
</protein>
<proteinExistence type="predicted"/>
<dbReference type="EMBL" id="LS398110">
    <property type="protein sequence ID" value="SPP96185.1"/>
    <property type="molecule type" value="Genomic_DNA"/>
</dbReference>
<dbReference type="EMBL" id="JAGIKT010000004">
    <property type="protein sequence ID" value="MBP0110059.1"/>
    <property type="molecule type" value="Genomic_DNA"/>
</dbReference>
<dbReference type="InterPro" id="IPR009057">
    <property type="entry name" value="Homeodomain-like_sf"/>
</dbReference>